<dbReference type="InterPro" id="IPR001138">
    <property type="entry name" value="Zn2Cys6_DnaBD"/>
</dbReference>
<feature type="region of interest" description="Disordered" evidence="2">
    <location>
        <begin position="172"/>
        <end position="207"/>
    </location>
</feature>
<dbReference type="InterPro" id="IPR052973">
    <property type="entry name" value="Fungal_sec-metab_reg_TF"/>
</dbReference>
<reference evidence="4" key="1">
    <citation type="journal article" date="2020" name="Stud. Mycol.">
        <title>101 Dothideomycetes genomes: A test case for predicting lifestyles and emergence of pathogens.</title>
        <authorList>
            <person name="Haridas S."/>
            <person name="Albert R."/>
            <person name="Binder M."/>
            <person name="Bloem J."/>
            <person name="LaButti K."/>
            <person name="Salamov A."/>
            <person name="Andreopoulos B."/>
            <person name="Baker S."/>
            <person name="Barry K."/>
            <person name="Bills G."/>
            <person name="Bluhm B."/>
            <person name="Cannon C."/>
            <person name="Castanera R."/>
            <person name="Culley D."/>
            <person name="Daum C."/>
            <person name="Ezra D."/>
            <person name="Gonzalez J."/>
            <person name="Henrissat B."/>
            <person name="Kuo A."/>
            <person name="Liang C."/>
            <person name="Lipzen A."/>
            <person name="Lutzoni F."/>
            <person name="Magnuson J."/>
            <person name="Mondo S."/>
            <person name="Nolan M."/>
            <person name="Ohm R."/>
            <person name="Pangilinan J."/>
            <person name="Park H.-J."/>
            <person name="Ramirez L."/>
            <person name="Alfaro M."/>
            <person name="Sun H."/>
            <person name="Tritt A."/>
            <person name="Yoshinaga Y."/>
            <person name="Zwiers L.-H."/>
            <person name="Turgeon B."/>
            <person name="Goodwin S."/>
            <person name="Spatafora J."/>
            <person name="Crous P."/>
            <person name="Grigoriev I."/>
        </authorList>
    </citation>
    <scope>NUCLEOTIDE SEQUENCE [LARGE SCALE GENOMIC DNA]</scope>
    <source>
        <strain evidence="4">CECT 20119</strain>
    </source>
</reference>
<evidence type="ECO:0000256" key="1">
    <source>
        <dbReference type="ARBA" id="ARBA00023242"/>
    </source>
</evidence>
<gene>
    <name evidence="3" type="ORF">BDZ85DRAFT_297855</name>
</gene>
<evidence type="ECO:0000313" key="4">
    <source>
        <dbReference type="Proteomes" id="UP000799538"/>
    </source>
</evidence>
<protein>
    <recommendedName>
        <fullName evidence="5">Zn(2)-C6 fungal-type domain-containing protein</fullName>
    </recommendedName>
</protein>
<feature type="compositionally biased region" description="Polar residues" evidence="2">
    <location>
        <begin position="172"/>
        <end position="190"/>
    </location>
</feature>
<dbReference type="InterPro" id="IPR036864">
    <property type="entry name" value="Zn2-C6_fun-type_DNA-bd_sf"/>
</dbReference>
<proteinExistence type="predicted"/>
<dbReference type="CDD" id="cd00067">
    <property type="entry name" value="GAL4"/>
    <property type="match status" value="1"/>
</dbReference>
<dbReference type="OrthoDB" id="5417895at2759"/>
<evidence type="ECO:0000256" key="2">
    <source>
        <dbReference type="SAM" id="MobiDB-lite"/>
    </source>
</evidence>
<dbReference type="AlphaFoldDB" id="A0A6A6G6A9"/>
<name>A0A6A6G6A9_9PEZI</name>
<feature type="region of interest" description="Disordered" evidence="2">
    <location>
        <begin position="88"/>
        <end position="126"/>
    </location>
</feature>
<evidence type="ECO:0000313" key="3">
    <source>
        <dbReference type="EMBL" id="KAF2221217.1"/>
    </source>
</evidence>
<organism evidence="3 4">
    <name type="scientific">Elsinoe ampelina</name>
    <dbReference type="NCBI Taxonomy" id="302913"/>
    <lineage>
        <taxon>Eukaryota</taxon>
        <taxon>Fungi</taxon>
        <taxon>Dikarya</taxon>
        <taxon>Ascomycota</taxon>
        <taxon>Pezizomycotina</taxon>
        <taxon>Dothideomycetes</taxon>
        <taxon>Dothideomycetidae</taxon>
        <taxon>Myriangiales</taxon>
        <taxon>Elsinoaceae</taxon>
        <taxon>Elsinoe</taxon>
    </lineage>
</organism>
<sequence length="806" mass="88983">MGRKPNLLIQEFFERGAKLDDQSNRYEHTCKKCGMFFPKGRPDGMNRHLFEKCPNITDYDKARAFAFAQGQMDTKKIAQRLGRDVPQPQAPLIHQHPPSFQPPPSRTLQPPPIPPAPPMVAPAPIPAATLNREPSALDTLAEVAAMPSQEQPPQQEPTQEIDQWMIQLQQQLNEASSSGQDGASQNQTSTQEEETKGSSQLVQTASAASELHAHLDDETTAGAKGGNEDAMNQEEYRGFEALRAHIQSDQNRTSNLDPALEEHQSLHTSATLAQSGLPRNPSYPFQFPEDDAMQTTAMQGYGLLSRPSKRQRRNKFSTERRKEVGGIRKLGACLRCRMLKKPCSGETPCSTCRVIGNPRLWRTTCVRTRLADEFSLYNTPYFFARGTAAVGSLANGKSAYAAHGRLEVCIGSTDTPMTFSVLQIDTPSDDGRSGTALDNTSLALKVETEESILSVDNYLASALSTFHSLETQPLLHSTISYLASAAADILVARTLHLHAATTILCAPQDLHWSLVYVLPNEDGQTETPHLLSTSRPDFAVLQAQTLDAIERFAGQTFKHVANELERRLLARATSTPLTTYLVTVLLLNCVERMSLLFRRFDQREHIHNSDGSDEHLQTDQDMAAAGDDWPLSKPPRHYVTQAASFSGLCGMLLRMRQLVPRTVVKTDDSLVVIRTQGRKIAEVLPYTTEGDGLAGAERGESEKDKDKERFLREVAGWLRSTGLKTQEVLSRTRLTDDDVGEGWKAWDMRFVGGLVLPEGYGEVLGPVGGQVQENQTRPGQEVRFWNSSGAMVDPALGRTGMEGMAQ</sequence>
<evidence type="ECO:0008006" key="5">
    <source>
        <dbReference type="Google" id="ProtNLM"/>
    </source>
</evidence>
<feature type="region of interest" description="Disordered" evidence="2">
    <location>
        <begin position="249"/>
        <end position="283"/>
    </location>
</feature>
<dbReference type="SUPFAM" id="SSF57701">
    <property type="entry name" value="Zn2/Cys6 DNA-binding domain"/>
    <property type="match status" value="1"/>
</dbReference>
<accession>A0A6A6G6A9</accession>
<dbReference type="GO" id="GO:0008270">
    <property type="term" value="F:zinc ion binding"/>
    <property type="evidence" value="ECO:0007669"/>
    <property type="project" value="InterPro"/>
</dbReference>
<dbReference type="PANTHER" id="PTHR35392:SF2">
    <property type="entry name" value="ZN(II)2CYS6 TRANSCRIPTION FACTOR (EUROFUNG)"/>
    <property type="match status" value="1"/>
</dbReference>
<dbReference type="PANTHER" id="PTHR35392">
    <property type="entry name" value="ZN(II)2CYS6 TRANSCRIPTION FACTOR (EUROFUNG)-RELATED-RELATED"/>
    <property type="match status" value="1"/>
</dbReference>
<keyword evidence="4" id="KW-1185">Reference proteome</keyword>
<feature type="compositionally biased region" description="Polar residues" evidence="2">
    <location>
        <begin position="197"/>
        <end position="207"/>
    </location>
</feature>
<dbReference type="EMBL" id="ML992511">
    <property type="protein sequence ID" value="KAF2221217.1"/>
    <property type="molecule type" value="Genomic_DNA"/>
</dbReference>
<dbReference type="GO" id="GO:0000981">
    <property type="term" value="F:DNA-binding transcription factor activity, RNA polymerase II-specific"/>
    <property type="evidence" value="ECO:0007669"/>
    <property type="project" value="InterPro"/>
</dbReference>
<keyword evidence="1" id="KW-0539">Nucleus</keyword>
<dbReference type="Proteomes" id="UP000799538">
    <property type="component" value="Unassembled WGS sequence"/>
</dbReference>
<feature type="compositionally biased region" description="Pro residues" evidence="2">
    <location>
        <begin position="99"/>
        <end position="125"/>
    </location>
</feature>